<feature type="chain" id="PRO_5040557852" description="Hydrophobin" evidence="2">
    <location>
        <begin position="18"/>
        <end position="170"/>
    </location>
</feature>
<dbReference type="OMA" id="CCNDNTH"/>
<dbReference type="EMBL" id="CAAKMV010000145">
    <property type="protein sequence ID" value="VIO60491.1"/>
    <property type="molecule type" value="Genomic_DNA"/>
</dbReference>
<reference evidence="3" key="1">
    <citation type="submission" date="2019-04" db="EMBL/GenBank/DDBJ databases">
        <authorList>
            <person name="Melise S."/>
            <person name="Noan J."/>
            <person name="Okalmin O."/>
        </authorList>
    </citation>
    <scope>NUCLEOTIDE SEQUENCE</scope>
    <source>
        <strain evidence="3">FN9</strain>
    </source>
</reference>
<name>A0A2H3GE57_GIBZA</name>
<keyword evidence="2" id="KW-0964">Secreted</keyword>
<comment type="subcellular location">
    <subcellularLocation>
        <location evidence="2">Secreted</location>
        <location evidence="2">Cell wall</location>
    </subcellularLocation>
</comment>
<dbReference type="SMART" id="SM00075">
    <property type="entry name" value="HYDRO"/>
    <property type="match status" value="1"/>
</dbReference>
<evidence type="ECO:0000256" key="2">
    <source>
        <dbReference type="RuleBase" id="RU365009"/>
    </source>
</evidence>
<dbReference type="GO" id="GO:0005199">
    <property type="term" value="F:structural constituent of cell wall"/>
    <property type="evidence" value="ECO:0007669"/>
    <property type="project" value="InterPro"/>
</dbReference>
<dbReference type="AlphaFoldDB" id="A0A2H3GE57"/>
<feature type="signal peptide" evidence="2">
    <location>
        <begin position="1"/>
        <end position="17"/>
    </location>
</feature>
<sequence>MRFTAFLLPIVLGAVSAGPCRPSSAESSAETTELGSVTTTDLFQTITATLSTDDTTTAVPTTEIESASATTQMIESTIESAAATSSTTAASRQCIAPAALQCCLSVGKANDGPVGLILGLLGIVIKDLSIPIGLTCSSVPNAEACGASRTPVCCSDNSHGGLVAIGCTSV</sequence>
<keyword evidence="1 2" id="KW-1015">Disulfide bond</keyword>
<dbReference type="InterPro" id="IPR001338">
    <property type="entry name" value="Class_I_Hydrophobin"/>
</dbReference>
<proteinExistence type="inferred from homology"/>
<dbReference type="GO" id="GO:0009277">
    <property type="term" value="C:fungal-type cell wall"/>
    <property type="evidence" value="ECO:0007669"/>
    <property type="project" value="InterPro"/>
</dbReference>
<dbReference type="CDD" id="cd23507">
    <property type="entry name" value="hydrophobin_I"/>
    <property type="match status" value="1"/>
</dbReference>
<dbReference type="OrthoDB" id="4225815at2759"/>
<comment type="similarity">
    <text evidence="2">Belongs to the fungal hydrophobin family.</text>
</comment>
<dbReference type="Pfam" id="PF01185">
    <property type="entry name" value="Hydrophobin"/>
    <property type="match status" value="1"/>
</dbReference>
<organism evidence="3">
    <name type="scientific">Gibberella zeae</name>
    <name type="common">Wheat head blight fungus</name>
    <name type="synonym">Fusarium graminearum</name>
    <dbReference type="NCBI Taxonomy" id="5518"/>
    <lineage>
        <taxon>Eukaryota</taxon>
        <taxon>Fungi</taxon>
        <taxon>Dikarya</taxon>
        <taxon>Ascomycota</taxon>
        <taxon>Pezizomycotina</taxon>
        <taxon>Sordariomycetes</taxon>
        <taxon>Hypocreomycetidae</taxon>
        <taxon>Hypocreales</taxon>
        <taxon>Nectriaceae</taxon>
        <taxon>Fusarium</taxon>
    </lineage>
</organism>
<evidence type="ECO:0000256" key="1">
    <source>
        <dbReference type="ARBA" id="ARBA00023157"/>
    </source>
</evidence>
<keyword evidence="2" id="KW-0732">Signal</keyword>
<protein>
    <recommendedName>
        <fullName evidence="2">Hydrophobin</fullName>
    </recommendedName>
</protein>
<keyword evidence="2" id="KW-0134">Cell wall</keyword>
<evidence type="ECO:0000313" key="3">
    <source>
        <dbReference type="EMBL" id="VIO60491.1"/>
    </source>
</evidence>
<gene>
    <name evidence="3" type="ORF">FUG_LOCUS402495</name>
</gene>
<accession>A0A2H3GE57</accession>